<feature type="region of interest" description="Disordered" evidence="1">
    <location>
        <begin position="1"/>
        <end position="30"/>
    </location>
</feature>
<organism evidence="2 3">
    <name type="scientific">Araneus ventricosus</name>
    <name type="common">Orbweaver spider</name>
    <name type="synonym">Epeira ventricosa</name>
    <dbReference type="NCBI Taxonomy" id="182803"/>
    <lineage>
        <taxon>Eukaryota</taxon>
        <taxon>Metazoa</taxon>
        <taxon>Ecdysozoa</taxon>
        <taxon>Arthropoda</taxon>
        <taxon>Chelicerata</taxon>
        <taxon>Arachnida</taxon>
        <taxon>Araneae</taxon>
        <taxon>Araneomorphae</taxon>
        <taxon>Entelegynae</taxon>
        <taxon>Araneoidea</taxon>
        <taxon>Araneidae</taxon>
        <taxon>Araneus</taxon>
    </lineage>
</organism>
<keyword evidence="3" id="KW-1185">Reference proteome</keyword>
<gene>
    <name evidence="2" type="ORF">AVEN_244695_1</name>
</gene>
<evidence type="ECO:0000313" key="2">
    <source>
        <dbReference type="EMBL" id="GBO15146.1"/>
    </source>
</evidence>
<dbReference type="EMBL" id="BGPR01039217">
    <property type="protein sequence ID" value="GBO15146.1"/>
    <property type="molecule type" value="Genomic_DNA"/>
</dbReference>
<dbReference type="AlphaFoldDB" id="A0A4Y2UTX4"/>
<name>A0A4Y2UTX4_ARAVE</name>
<evidence type="ECO:0000256" key="1">
    <source>
        <dbReference type="SAM" id="MobiDB-lite"/>
    </source>
</evidence>
<protein>
    <submittedName>
        <fullName evidence="2">Uncharacterized protein</fullName>
    </submittedName>
</protein>
<comment type="caution">
    <text evidence="2">The sequence shown here is derived from an EMBL/GenBank/DDBJ whole genome shotgun (WGS) entry which is preliminary data.</text>
</comment>
<accession>A0A4Y2UTX4</accession>
<reference evidence="2 3" key="1">
    <citation type="journal article" date="2019" name="Sci. Rep.">
        <title>Orb-weaving spider Araneus ventricosus genome elucidates the spidroin gene catalogue.</title>
        <authorList>
            <person name="Kono N."/>
            <person name="Nakamura H."/>
            <person name="Ohtoshi R."/>
            <person name="Moran D.A.P."/>
            <person name="Shinohara A."/>
            <person name="Yoshida Y."/>
            <person name="Fujiwara M."/>
            <person name="Mori M."/>
            <person name="Tomita M."/>
            <person name="Arakawa K."/>
        </authorList>
    </citation>
    <scope>NUCLEOTIDE SEQUENCE [LARGE SCALE GENOMIC DNA]</scope>
</reference>
<proteinExistence type="predicted"/>
<evidence type="ECO:0000313" key="3">
    <source>
        <dbReference type="Proteomes" id="UP000499080"/>
    </source>
</evidence>
<dbReference type="Proteomes" id="UP000499080">
    <property type="component" value="Unassembled WGS sequence"/>
</dbReference>
<feature type="compositionally biased region" description="Basic and acidic residues" evidence="1">
    <location>
        <begin position="16"/>
        <end position="26"/>
    </location>
</feature>
<sequence length="106" mass="11855">MYRTDGRCNSSSAETGVHRPRPDPSRRGTRTICHGQARAIIVPTRGSEIATHPEHTITDKGQAPAIIVPPQRQGPAYSSGGFSSTYSWCPQWHHLRDKQSRERMYA</sequence>